<dbReference type="EMBL" id="QJKJ01001787">
    <property type="protein sequence ID" value="RDY05903.1"/>
    <property type="molecule type" value="Genomic_DNA"/>
</dbReference>
<reference evidence="1" key="1">
    <citation type="submission" date="2018-05" db="EMBL/GenBank/DDBJ databases">
        <title>Draft genome of Mucuna pruriens seed.</title>
        <authorList>
            <person name="Nnadi N.E."/>
            <person name="Vos R."/>
            <person name="Hasami M.H."/>
            <person name="Devisetty U.K."/>
            <person name="Aguiy J.C."/>
        </authorList>
    </citation>
    <scope>NUCLEOTIDE SEQUENCE [LARGE SCALE GENOMIC DNA]</scope>
    <source>
        <strain evidence="1">JCA_2017</strain>
    </source>
</reference>
<evidence type="ECO:0000313" key="1">
    <source>
        <dbReference type="EMBL" id="RDY05903.1"/>
    </source>
</evidence>
<feature type="non-terminal residue" evidence="1">
    <location>
        <position position="1"/>
    </location>
</feature>
<name>A0A371HSZ8_MUCPR</name>
<protein>
    <recommendedName>
        <fullName evidence="3">Copia protein</fullName>
    </recommendedName>
</protein>
<evidence type="ECO:0000313" key="2">
    <source>
        <dbReference type="Proteomes" id="UP000257109"/>
    </source>
</evidence>
<gene>
    <name evidence="1" type="ORF">CR513_10200</name>
</gene>
<evidence type="ECO:0008006" key="3">
    <source>
        <dbReference type="Google" id="ProtNLM"/>
    </source>
</evidence>
<dbReference type="Proteomes" id="UP000257109">
    <property type="component" value="Unassembled WGS sequence"/>
</dbReference>
<sequence length="175" mass="20331">MVNLTYHYDFKRTIYIILISEIQRRKKHAFAPPNTRPSSLMALKICLSYSQMFVNTQILEDGFWLASIIVCTHVKGILQEQGIDYNDGFAPGSRVDTIRMGYEKGMIVLQCSYEIYICQRKYALEIMRQFGIEECNPICNPIVSGYKLCRDERRVKANDTQFKQMVGGLMYITTR</sequence>
<dbReference type="AlphaFoldDB" id="A0A371HSZ8"/>
<proteinExistence type="predicted"/>
<keyword evidence="2" id="KW-1185">Reference proteome</keyword>
<accession>A0A371HSZ8</accession>
<comment type="caution">
    <text evidence="1">The sequence shown here is derived from an EMBL/GenBank/DDBJ whole genome shotgun (WGS) entry which is preliminary data.</text>
</comment>
<organism evidence="1 2">
    <name type="scientific">Mucuna pruriens</name>
    <name type="common">Velvet bean</name>
    <name type="synonym">Dolichos pruriens</name>
    <dbReference type="NCBI Taxonomy" id="157652"/>
    <lineage>
        <taxon>Eukaryota</taxon>
        <taxon>Viridiplantae</taxon>
        <taxon>Streptophyta</taxon>
        <taxon>Embryophyta</taxon>
        <taxon>Tracheophyta</taxon>
        <taxon>Spermatophyta</taxon>
        <taxon>Magnoliopsida</taxon>
        <taxon>eudicotyledons</taxon>
        <taxon>Gunneridae</taxon>
        <taxon>Pentapetalae</taxon>
        <taxon>rosids</taxon>
        <taxon>fabids</taxon>
        <taxon>Fabales</taxon>
        <taxon>Fabaceae</taxon>
        <taxon>Papilionoideae</taxon>
        <taxon>50 kb inversion clade</taxon>
        <taxon>NPAAA clade</taxon>
        <taxon>indigoferoid/millettioid clade</taxon>
        <taxon>Phaseoleae</taxon>
        <taxon>Mucuna</taxon>
    </lineage>
</organism>